<accession>A0ACC2V0B0</accession>
<evidence type="ECO:0000313" key="1">
    <source>
        <dbReference type="EMBL" id="KAJ9092677.1"/>
    </source>
</evidence>
<gene>
    <name evidence="1" type="ORF">QFC21_006742</name>
</gene>
<reference evidence="1" key="1">
    <citation type="submission" date="2023-04" db="EMBL/GenBank/DDBJ databases">
        <title>Draft Genome sequencing of Naganishia species isolated from polar environments using Oxford Nanopore Technology.</title>
        <authorList>
            <person name="Leo P."/>
            <person name="Venkateswaran K."/>
        </authorList>
    </citation>
    <scope>NUCLEOTIDE SEQUENCE</scope>
    <source>
        <strain evidence="1">MNA-CCFEE 5423</strain>
    </source>
</reference>
<organism evidence="1 2">
    <name type="scientific">Naganishia friedmannii</name>
    <dbReference type="NCBI Taxonomy" id="89922"/>
    <lineage>
        <taxon>Eukaryota</taxon>
        <taxon>Fungi</taxon>
        <taxon>Dikarya</taxon>
        <taxon>Basidiomycota</taxon>
        <taxon>Agaricomycotina</taxon>
        <taxon>Tremellomycetes</taxon>
        <taxon>Filobasidiales</taxon>
        <taxon>Filobasidiaceae</taxon>
        <taxon>Naganishia</taxon>
    </lineage>
</organism>
<dbReference type="EMBL" id="JASBWT010000036">
    <property type="protein sequence ID" value="KAJ9092677.1"/>
    <property type="molecule type" value="Genomic_DNA"/>
</dbReference>
<comment type="caution">
    <text evidence="1">The sequence shown here is derived from an EMBL/GenBank/DDBJ whole genome shotgun (WGS) entry which is preliminary data.</text>
</comment>
<name>A0ACC2V0B0_9TREE</name>
<protein>
    <submittedName>
        <fullName evidence="1">Uncharacterized protein</fullName>
    </submittedName>
</protein>
<dbReference type="Proteomes" id="UP001227268">
    <property type="component" value="Unassembled WGS sequence"/>
</dbReference>
<sequence length="308" mass="34979">MIFSAITSAAYSFTPLFHSLLKFYHLFPLHSPVTLLYMDAPWGRFAYNQQRGREGTRAWGDLDGNLAWAFMEIVSSLFLIHYAHRAVISPLILAPKRSPQHIWVTSASVFFNLLNGYMIVYHDELLHDLRAPSFWLKAFGMSRYSKIRKGKGKATAEQVDQQAGTEKDTQTRTGGQEDDTYKIPEGGLFYWIAFPNYTCEWFEWLCYAILISPNPFLATPPSSLLLASTSTSYTTLVTSLRDTFIRLMAHLPFPSKLLTPPYMFLVAEMSAMYPRAIRAVGWYEERFGAAWSNTGRAGGRWVAIPGVL</sequence>
<evidence type="ECO:0000313" key="2">
    <source>
        <dbReference type="Proteomes" id="UP001227268"/>
    </source>
</evidence>
<keyword evidence="2" id="KW-1185">Reference proteome</keyword>
<proteinExistence type="predicted"/>